<dbReference type="NCBIfam" id="TIGR01484">
    <property type="entry name" value="HAD-SF-IIB"/>
    <property type="match status" value="1"/>
</dbReference>
<protein>
    <recommendedName>
        <fullName evidence="4">Trehalose 6-phosphate phosphatase</fullName>
        <ecNumber evidence="4">3.1.3.12</ecNumber>
    </recommendedName>
</protein>
<sequence length="259" mass="27561">MTINVPPPATDLPQPSPDWALFLDFDGTLVEIADQPDGVEVAPELPGLLLRLHKALGGAVALVSGRGLDDIDSMLGTPKLAAAGQHGLERRDPTGRRITATIDRGALDEIVGSLRPFVADHPGTRLEPKGMTVALHYRNAPEAEGDARAIVARLMERHGAGFHVQEGKMVLEVKPKGSTKGTVVEQFLTEPPFAGRTPVFIGDDVTDEDGFRVVNRHGGLSIQVGTRLPTDATCRIASVGDLHRWLSRMADGLDGKAGA</sequence>
<dbReference type="SUPFAM" id="SSF56784">
    <property type="entry name" value="HAD-like"/>
    <property type="match status" value="1"/>
</dbReference>
<reference evidence="5 6" key="1">
    <citation type="submission" date="2019-07" db="EMBL/GenBank/DDBJ databases">
        <title>Whole genome shotgun sequence of Skermanella aerolata NBRC 106429.</title>
        <authorList>
            <person name="Hosoyama A."/>
            <person name="Uohara A."/>
            <person name="Ohji S."/>
            <person name="Ichikawa N."/>
        </authorList>
    </citation>
    <scope>NUCLEOTIDE SEQUENCE [LARGE SCALE GENOMIC DNA]</scope>
    <source>
        <strain evidence="5 6">NBRC 106429</strain>
    </source>
</reference>
<comment type="catalytic activity">
    <reaction evidence="4">
        <text>alpha,alpha-trehalose 6-phosphate + H2O = alpha,alpha-trehalose + phosphate</text>
        <dbReference type="Rhea" id="RHEA:23420"/>
        <dbReference type="ChEBI" id="CHEBI:15377"/>
        <dbReference type="ChEBI" id="CHEBI:16551"/>
        <dbReference type="ChEBI" id="CHEBI:43474"/>
        <dbReference type="ChEBI" id="CHEBI:58429"/>
        <dbReference type="EC" id="3.1.3.12"/>
    </reaction>
</comment>
<dbReference type="InterPro" id="IPR006379">
    <property type="entry name" value="HAD-SF_hydro_IIB"/>
</dbReference>
<dbReference type="Gene3D" id="3.40.50.1000">
    <property type="entry name" value="HAD superfamily/HAD-like"/>
    <property type="match status" value="1"/>
</dbReference>
<keyword evidence="3 4" id="KW-0378">Hydrolase</keyword>
<keyword evidence="4" id="KW-0479">Metal-binding</keyword>
<comment type="cofactor">
    <cofactor evidence="4">
        <name>Mg(2+)</name>
        <dbReference type="ChEBI" id="CHEBI:18420"/>
    </cofactor>
</comment>
<evidence type="ECO:0000256" key="1">
    <source>
        <dbReference type="ARBA" id="ARBA00005199"/>
    </source>
</evidence>
<organism evidence="5 6">
    <name type="scientific">Skermanella aerolata</name>
    <dbReference type="NCBI Taxonomy" id="393310"/>
    <lineage>
        <taxon>Bacteria</taxon>
        <taxon>Pseudomonadati</taxon>
        <taxon>Pseudomonadota</taxon>
        <taxon>Alphaproteobacteria</taxon>
        <taxon>Rhodospirillales</taxon>
        <taxon>Azospirillaceae</taxon>
        <taxon>Skermanella</taxon>
    </lineage>
</organism>
<dbReference type="PANTHER" id="PTHR43768:SF3">
    <property type="entry name" value="TREHALOSE 6-PHOSPHATE PHOSPHATASE"/>
    <property type="match status" value="1"/>
</dbReference>
<dbReference type="InterPro" id="IPR023214">
    <property type="entry name" value="HAD_sf"/>
</dbReference>
<dbReference type="CDD" id="cd01627">
    <property type="entry name" value="HAD_TPP"/>
    <property type="match status" value="1"/>
</dbReference>
<dbReference type="Gene3D" id="3.30.70.1020">
    <property type="entry name" value="Trehalose-6-phosphate phosphatase related protein, domain 2"/>
    <property type="match status" value="1"/>
</dbReference>
<dbReference type="OrthoDB" id="9814913at2"/>
<dbReference type="InterPro" id="IPR044651">
    <property type="entry name" value="OTSB-like"/>
</dbReference>
<dbReference type="Proteomes" id="UP000321523">
    <property type="component" value="Unassembled WGS sequence"/>
</dbReference>
<dbReference type="EMBL" id="BJYZ01000006">
    <property type="protein sequence ID" value="GEO37300.1"/>
    <property type="molecule type" value="Genomic_DNA"/>
</dbReference>
<dbReference type="UniPathway" id="UPA00299"/>
<comment type="caution">
    <text evidence="5">The sequence shown here is derived from an EMBL/GenBank/DDBJ whole genome shotgun (WGS) entry which is preliminary data.</text>
</comment>
<comment type="similarity">
    <text evidence="2 4">Belongs to the trehalose phosphatase family.</text>
</comment>
<evidence type="ECO:0000256" key="2">
    <source>
        <dbReference type="ARBA" id="ARBA00008770"/>
    </source>
</evidence>
<dbReference type="GO" id="GO:0004805">
    <property type="term" value="F:trehalose-phosphatase activity"/>
    <property type="evidence" value="ECO:0007669"/>
    <property type="project" value="UniProtKB-EC"/>
</dbReference>
<evidence type="ECO:0000256" key="3">
    <source>
        <dbReference type="ARBA" id="ARBA00022801"/>
    </source>
</evidence>
<dbReference type="Pfam" id="PF02358">
    <property type="entry name" value="Trehalose_PPase"/>
    <property type="match status" value="1"/>
</dbReference>
<keyword evidence="6" id="KW-1185">Reference proteome</keyword>
<comment type="function">
    <text evidence="4">Removes the phosphate from trehalose 6-phosphate to produce free trehalose.</text>
</comment>
<dbReference type="RefSeq" id="WP_044433021.1">
    <property type="nucleotide sequence ID" value="NZ_BJYZ01000006.1"/>
</dbReference>
<gene>
    <name evidence="5" type="primary">otsB</name>
    <name evidence="5" type="ORF">SAE02_14480</name>
</gene>
<evidence type="ECO:0000256" key="4">
    <source>
        <dbReference type="RuleBase" id="RU361117"/>
    </source>
</evidence>
<dbReference type="PANTHER" id="PTHR43768">
    <property type="entry name" value="TREHALOSE 6-PHOSPHATE PHOSPHATASE"/>
    <property type="match status" value="1"/>
</dbReference>
<dbReference type="NCBIfam" id="TIGR00685">
    <property type="entry name" value="T6PP"/>
    <property type="match status" value="1"/>
</dbReference>
<keyword evidence="4" id="KW-0460">Magnesium</keyword>
<comment type="pathway">
    <text evidence="1 4">Glycan biosynthesis; trehalose biosynthesis.</text>
</comment>
<dbReference type="GO" id="GO:0005992">
    <property type="term" value="P:trehalose biosynthetic process"/>
    <property type="evidence" value="ECO:0007669"/>
    <property type="project" value="UniProtKB-UniPathway"/>
</dbReference>
<evidence type="ECO:0000313" key="5">
    <source>
        <dbReference type="EMBL" id="GEO37300.1"/>
    </source>
</evidence>
<dbReference type="EC" id="3.1.3.12" evidence="4"/>
<evidence type="ECO:0000313" key="6">
    <source>
        <dbReference type="Proteomes" id="UP000321523"/>
    </source>
</evidence>
<dbReference type="InterPro" id="IPR003337">
    <property type="entry name" value="Trehalose_PPase"/>
</dbReference>
<dbReference type="GO" id="GO:0046872">
    <property type="term" value="F:metal ion binding"/>
    <property type="evidence" value="ECO:0007669"/>
    <property type="project" value="UniProtKB-KW"/>
</dbReference>
<proteinExistence type="inferred from homology"/>
<dbReference type="InterPro" id="IPR036412">
    <property type="entry name" value="HAD-like_sf"/>
</dbReference>
<accession>A0A512DMC3</accession>
<dbReference type="AlphaFoldDB" id="A0A512DMC3"/>
<name>A0A512DMC3_9PROT</name>